<evidence type="ECO:0000313" key="3">
    <source>
        <dbReference type="Proteomes" id="UP001311232"/>
    </source>
</evidence>
<sequence>MCTELPMTPPCRYPPVARPSVTRMANNTRRGSCPHRLISQRNSIYDPMRQPVLRKGSPPVLSPVAHKQVVRLADSACGHHVQLQCPDRAQRVSLSLFLGLKRGRAVCPQFNGFFHIAWGQNLREKGYVRPQRYSGPPCLPTQAGPSTPVGGPMLPSVSVTGGAASLHPGEIVTPNSVSPLICHPRHRGWLKWQPGAPSGLMLPVRHPIDPTGTSKYYPGSKKLGQLPCVCTTPQNAASNGHKSSMWKELWHSAVFAEWRASDPSGAANTPQRPHREEKMARRRMPNLPLQLRQQVCPDQEPQWLPVQQTEEQREPDPHGPLGGHQQNLQVRRPHSVESGQKQRK</sequence>
<reference evidence="2 3" key="1">
    <citation type="submission" date="2021-06" db="EMBL/GenBank/DDBJ databases">
        <authorList>
            <person name="Palmer J.M."/>
        </authorList>
    </citation>
    <scope>NUCLEOTIDE SEQUENCE [LARGE SCALE GENOMIC DNA]</scope>
    <source>
        <strain evidence="2 3">MEX-2019</strain>
        <tissue evidence="2">Muscle</tissue>
    </source>
</reference>
<evidence type="ECO:0000313" key="2">
    <source>
        <dbReference type="EMBL" id="KAK5614168.1"/>
    </source>
</evidence>
<proteinExistence type="predicted"/>
<dbReference type="AlphaFoldDB" id="A0AAV9RYN2"/>
<accession>A0AAV9RYN2</accession>
<dbReference type="Proteomes" id="UP001311232">
    <property type="component" value="Unassembled WGS sequence"/>
</dbReference>
<name>A0AAV9RYN2_9TELE</name>
<feature type="region of interest" description="Disordered" evidence="1">
    <location>
        <begin position="261"/>
        <end position="344"/>
    </location>
</feature>
<comment type="caution">
    <text evidence="2">The sequence shown here is derived from an EMBL/GenBank/DDBJ whole genome shotgun (WGS) entry which is preliminary data.</text>
</comment>
<evidence type="ECO:0000256" key="1">
    <source>
        <dbReference type="SAM" id="MobiDB-lite"/>
    </source>
</evidence>
<dbReference type="EMBL" id="JAHHUM010001171">
    <property type="protein sequence ID" value="KAK5614168.1"/>
    <property type="molecule type" value="Genomic_DNA"/>
</dbReference>
<organism evidence="2 3">
    <name type="scientific">Crenichthys baileyi</name>
    <name type="common">White River springfish</name>
    <dbReference type="NCBI Taxonomy" id="28760"/>
    <lineage>
        <taxon>Eukaryota</taxon>
        <taxon>Metazoa</taxon>
        <taxon>Chordata</taxon>
        <taxon>Craniata</taxon>
        <taxon>Vertebrata</taxon>
        <taxon>Euteleostomi</taxon>
        <taxon>Actinopterygii</taxon>
        <taxon>Neopterygii</taxon>
        <taxon>Teleostei</taxon>
        <taxon>Neoteleostei</taxon>
        <taxon>Acanthomorphata</taxon>
        <taxon>Ovalentaria</taxon>
        <taxon>Atherinomorphae</taxon>
        <taxon>Cyprinodontiformes</taxon>
        <taxon>Goodeidae</taxon>
        <taxon>Crenichthys</taxon>
    </lineage>
</organism>
<gene>
    <name evidence="2" type="ORF">CRENBAI_008626</name>
</gene>
<keyword evidence="3" id="KW-1185">Reference proteome</keyword>
<protein>
    <submittedName>
        <fullName evidence="2">Uncharacterized protein</fullName>
    </submittedName>
</protein>